<accession>A0A8C0BVC4</accession>
<reference evidence="1" key="1">
    <citation type="submission" date="2025-08" db="UniProtKB">
        <authorList>
            <consortium name="Ensembl"/>
        </authorList>
    </citation>
    <scope>IDENTIFICATION</scope>
</reference>
<dbReference type="Ensembl" id="ENSBJAT00000023263.1">
    <property type="protein sequence ID" value="ENSBJAP00000022628.1"/>
    <property type="gene ID" value="ENSBJAG00000014695.1"/>
</dbReference>
<reference evidence="1" key="2">
    <citation type="submission" date="2025-09" db="UniProtKB">
        <authorList>
            <consortium name="Ensembl"/>
        </authorList>
    </citation>
    <scope>IDENTIFICATION</scope>
</reference>
<keyword evidence="2" id="KW-1185">Reference proteome</keyword>
<evidence type="ECO:0000313" key="1">
    <source>
        <dbReference type="Ensembl" id="ENSBJAP00000022628.1"/>
    </source>
</evidence>
<evidence type="ECO:0000313" key="2">
    <source>
        <dbReference type="Proteomes" id="UP000694555"/>
    </source>
</evidence>
<sequence>MQARGRGKALRPQPGWDGDSACAQGYLLSQTLPGPDEQHPGYSSASLRILANMPSRTIGRSRGAIISQYYNRTARLRRRSSRPPLQQLCHTARPSLRQYDLESDPARATLEGEDKRSLLVKELLSLSPSQRSHMLLNVPLSLAEKRTLR</sequence>
<dbReference type="Proteomes" id="UP000694555">
    <property type="component" value="Unplaced"/>
</dbReference>
<dbReference type="AlphaFoldDB" id="A0A8C0BVC4"/>
<organism evidence="1 2">
    <name type="scientific">Buteo japonicus</name>
    <dbReference type="NCBI Taxonomy" id="224669"/>
    <lineage>
        <taxon>Eukaryota</taxon>
        <taxon>Metazoa</taxon>
        <taxon>Chordata</taxon>
        <taxon>Craniata</taxon>
        <taxon>Vertebrata</taxon>
        <taxon>Euteleostomi</taxon>
        <taxon>Archelosauria</taxon>
        <taxon>Archosauria</taxon>
        <taxon>Dinosauria</taxon>
        <taxon>Saurischia</taxon>
        <taxon>Theropoda</taxon>
        <taxon>Coelurosauria</taxon>
        <taxon>Aves</taxon>
        <taxon>Neognathae</taxon>
        <taxon>Neoaves</taxon>
        <taxon>Telluraves</taxon>
        <taxon>Accipitrimorphae</taxon>
        <taxon>Accipitriformes</taxon>
        <taxon>Accipitridae</taxon>
        <taxon>Accipitrinae</taxon>
        <taxon>Buteo</taxon>
    </lineage>
</organism>
<proteinExistence type="predicted"/>
<protein>
    <submittedName>
        <fullName evidence="1">Uncharacterized protein</fullName>
    </submittedName>
</protein>
<name>A0A8C0BVC4_9AVES</name>